<dbReference type="GO" id="GO:0032797">
    <property type="term" value="C:SMN complex"/>
    <property type="evidence" value="ECO:0007669"/>
    <property type="project" value="TreeGrafter"/>
</dbReference>
<feature type="region of interest" description="Disordered" evidence="2">
    <location>
        <begin position="1"/>
        <end position="89"/>
    </location>
</feature>
<dbReference type="PANTHER" id="PTHR12794:SF0">
    <property type="entry name" value="GEM-ASSOCIATED PROTEIN 2"/>
    <property type="match status" value="1"/>
</dbReference>
<proteinExistence type="inferred from homology"/>
<feature type="region of interest" description="Disordered" evidence="2">
    <location>
        <begin position="654"/>
        <end position="673"/>
    </location>
</feature>
<keyword evidence="4" id="KW-1185">Reference proteome</keyword>
<organism evidence="3 4">
    <name type="scientific">Morella rubra</name>
    <name type="common">Chinese bayberry</name>
    <dbReference type="NCBI Taxonomy" id="262757"/>
    <lineage>
        <taxon>Eukaryota</taxon>
        <taxon>Viridiplantae</taxon>
        <taxon>Streptophyta</taxon>
        <taxon>Embryophyta</taxon>
        <taxon>Tracheophyta</taxon>
        <taxon>Spermatophyta</taxon>
        <taxon>Magnoliopsida</taxon>
        <taxon>eudicotyledons</taxon>
        <taxon>Gunneridae</taxon>
        <taxon>Pentapetalae</taxon>
        <taxon>rosids</taxon>
        <taxon>fabids</taxon>
        <taxon>Fagales</taxon>
        <taxon>Myricaceae</taxon>
        <taxon>Morella</taxon>
    </lineage>
</organism>
<dbReference type="GO" id="GO:0000387">
    <property type="term" value="P:spliceosomal snRNP assembly"/>
    <property type="evidence" value="ECO:0007669"/>
    <property type="project" value="InterPro"/>
</dbReference>
<dbReference type="Gene3D" id="1.20.58.1070">
    <property type="match status" value="1"/>
</dbReference>
<dbReference type="PANTHER" id="PTHR12794">
    <property type="entry name" value="GEMIN2"/>
    <property type="match status" value="1"/>
</dbReference>
<sequence>MASDGCFGFKRRITDIGDTEGTPPPKQQSSTTLLTMSQEDKEEQGIAENKNLSFPSDSKKAKCSSPCEPSLVSDEENQELGIASGAEQNPEVLDSLVSGLSGSECPVKTVEDLSEEVKKIENFEVGNICEGEGRQEKFDFMKGGVEDSVKESFLSAFTDKEEKALAIPEGGVEVVSATEANNEELLKEAESGSLLEVKKKQLLEELEAVLIADNKCHEEKVSDFDSSLKVEVIDQTALIEFNGHFAERKVNKLVNQEVDGKKARRSRRKAKKVFEMSGRPENVLVNGATGSGCRRYGDGIKKEYPRKEMEALRFANIVEQRKIWKEIYNGLGAAVAREYDDLASSKNQKHLRLNSDTRQRFAKDEEAPAILSVCVKTMIDGAFFVDLVVSFMLRLRASSYALNYKCYSCLGRLKSFGGRVFDIIICSIGVSSQDIGGGEACSESLDSDFETMQKNETENLFPLDPASCPSVGGGDGYTGLEEECSEDDDSEEDYATIQRPAFLVEGEPRFDSGPPEDGLEYLRRVRWEAAQIPKVKVAKFDRSKFNKEQSVYMPQIPDIANCPEPLLPLKQWEDALLADFSKLRLALSCLEGSSENLSGKLQSVLVIHENCYSNQLPQGIVHENFDVIEEVRSNQPDDCPGLMCTIGQPSSLTAEDHDNSLPSDHCSPKASAAESSGPLLSVISRMDSVARVSTLRKRISSLVTQNTLSRNDCMWLFALCAVVDTPLDADSCAALRTLLRKCATLRAAKSELDDEVIMLNIMATIAGRYFGQSGS</sequence>
<dbReference type="Proteomes" id="UP000516437">
    <property type="component" value="Chromosome 5"/>
</dbReference>
<accession>A0A6A1VKB2</accession>
<evidence type="ECO:0000256" key="1">
    <source>
        <dbReference type="ARBA" id="ARBA00025758"/>
    </source>
</evidence>
<dbReference type="Pfam" id="PF04938">
    <property type="entry name" value="SIP1"/>
    <property type="match status" value="1"/>
</dbReference>
<dbReference type="AlphaFoldDB" id="A0A6A1VKB2"/>
<dbReference type="GO" id="GO:0005634">
    <property type="term" value="C:nucleus"/>
    <property type="evidence" value="ECO:0007669"/>
    <property type="project" value="TreeGrafter"/>
</dbReference>
<reference evidence="3 4" key="1">
    <citation type="journal article" date="2019" name="Plant Biotechnol. J.">
        <title>The red bayberry genome and genetic basis of sex determination.</title>
        <authorList>
            <person name="Jia H.M."/>
            <person name="Jia H.J."/>
            <person name="Cai Q.L."/>
            <person name="Wang Y."/>
            <person name="Zhao H.B."/>
            <person name="Yang W.F."/>
            <person name="Wang G.Y."/>
            <person name="Li Y.H."/>
            <person name="Zhan D.L."/>
            <person name="Shen Y.T."/>
            <person name="Niu Q.F."/>
            <person name="Chang L."/>
            <person name="Qiu J."/>
            <person name="Zhao L."/>
            <person name="Xie H.B."/>
            <person name="Fu W.Y."/>
            <person name="Jin J."/>
            <person name="Li X.W."/>
            <person name="Jiao Y."/>
            <person name="Zhou C.C."/>
            <person name="Tu T."/>
            <person name="Chai C.Y."/>
            <person name="Gao J.L."/>
            <person name="Fan L.J."/>
            <person name="van de Weg E."/>
            <person name="Wang J.Y."/>
            <person name="Gao Z.S."/>
        </authorList>
    </citation>
    <scope>NUCLEOTIDE SEQUENCE [LARGE SCALE GENOMIC DNA]</scope>
    <source>
        <tissue evidence="3">Leaves</tissue>
    </source>
</reference>
<evidence type="ECO:0000313" key="3">
    <source>
        <dbReference type="EMBL" id="KAB1213349.1"/>
    </source>
</evidence>
<evidence type="ECO:0000313" key="4">
    <source>
        <dbReference type="Proteomes" id="UP000516437"/>
    </source>
</evidence>
<name>A0A6A1VKB2_9ROSI</name>
<dbReference type="InterPro" id="IPR035426">
    <property type="entry name" value="Gemin2/Brr1"/>
</dbReference>
<dbReference type="EMBL" id="RXIC02000023">
    <property type="protein sequence ID" value="KAB1213349.1"/>
    <property type="molecule type" value="Genomic_DNA"/>
</dbReference>
<feature type="compositionally biased region" description="Polar residues" evidence="2">
    <location>
        <begin position="27"/>
        <end position="37"/>
    </location>
</feature>
<dbReference type="OrthoDB" id="428895at2759"/>
<protein>
    <submittedName>
        <fullName evidence="3">Gem-associated protein 2</fullName>
    </submittedName>
</protein>
<gene>
    <name evidence="3" type="ORF">CJ030_MR5G003581</name>
</gene>
<comment type="caution">
    <text evidence="3">The sequence shown here is derived from an EMBL/GenBank/DDBJ whole genome shotgun (WGS) entry which is preliminary data.</text>
</comment>
<comment type="similarity">
    <text evidence="1">Belongs to the gemin-2 family.</text>
</comment>
<evidence type="ECO:0000256" key="2">
    <source>
        <dbReference type="SAM" id="MobiDB-lite"/>
    </source>
</evidence>